<reference evidence="1 2" key="2">
    <citation type="journal article" date="2022" name="Mol. Ecol. Resour.">
        <title>The genomes of chicory, endive, great burdock and yacon provide insights into Asteraceae paleo-polyploidization history and plant inulin production.</title>
        <authorList>
            <person name="Fan W."/>
            <person name="Wang S."/>
            <person name="Wang H."/>
            <person name="Wang A."/>
            <person name="Jiang F."/>
            <person name="Liu H."/>
            <person name="Zhao H."/>
            <person name="Xu D."/>
            <person name="Zhang Y."/>
        </authorList>
    </citation>
    <scope>NUCLEOTIDE SEQUENCE [LARGE SCALE GENOMIC DNA]</scope>
    <source>
        <strain evidence="2">cv. Yunnan</strain>
        <tissue evidence="1">Leaves</tissue>
    </source>
</reference>
<reference evidence="2" key="1">
    <citation type="journal article" date="2022" name="Mol. Ecol. Resour.">
        <title>The genomes of chicory, endive, great burdock and yacon provide insights into Asteraceae palaeo-polyploidization history and plant inulin production.</title>
        <authorList>
            <person name="Fan W."/>
            <person name="Wang S."/>
            <person name="Wang H."/>
            <person name="Wang A."/>
            <person name="Jiang F."/>
            <person name="Liu H."/>
            <person name="Zhao H."/>
            <person name="Xu D."/>
            <person name="Zhang Y."/>
        </authorList>
    </citation>
    <scope>NUCLEOTIDE SEQUENCE [LARGE SCALE GENOMIC DNA]</scope>
    <source>
        <strain evidence="2">cv. Yunnan</strain>
    </source>
</reference>
<organism evidence="1 2">
    <name type="scientific">Smallanthus sonchifolius</name>
    <dbReference type="NCBI Taxonomy" id="185202"/>
    <lineage>
        <taxon>Eukaryota</taxon>
        <taxon>Viridiplantae</taxon>
        <taxon>Streptophyta</taxon>
        <taxon>Embryophyta</taxon>
        <taxon>Tracheophyta</taxon>
        <taxon>Spermatophyta</taxon>
        <taxon>Magnoliopsida</taxon>
        <taxon>eudicotyledons</taxon>
        <taxon>Gunneridae</taxon>
        <taxon>Pentapetalae</taxon>
        <taxon>asterids</taxon>
        <taxon>campanulids</taxon>
        <taxon>Asterales</taxon>
        <taxon>Asteraceae</taxon>
        <taxon>Asteroideae</taxon>
        <taxon>Heliantheae alliance</taxon>
        <taxon>Millerieae</taxon>
        <taxon>Smallanthus</taxon>
    </lineage>
</organism>
<protein>
    <submittedName>
        <fullName evidence="1">Uncharacterized protein</fullName>
    </submittedName>
</protein>
<gene>
    <name evidence="1" type="ORF">L1987_80027</name>
</gene>
<proteinExistence type="predicted"/>
<dbReference type="EMBL" id="CM042044">
    <property type="protein sequence ID" value="KAI3686352.1"/>
    <property type="molecule type" value="Genomic_DNA"/>
</dbReference>
<name>A0ACB8YM57_9ASTR</name>
<comment type="caution">
    <text evidence="1">The sequence shown here is derived from an EMBL/GenBank/DDBJ whole genome shotgun (WGS) entry which is preliminary data.</text>
</comment>
<dbReference type="Proteomes" id="UP001056120">
    <property type="component" value="Linkage Group LG27"/>
</dbReference>
<sequence length="201" mass="22564">MRKGTACSGIGFKSVFLITSQPCIFSNGYQIRFNEKPCQQCNVGYIVPAWIDEDPTLSAIQSVYGSSTALPTTTLVLPLKSEKVKPVKDQLSIIHPEVLLFLSKIKRLSVREDNEDPRLNTVSAISISSEKNFVTLKSMDAESYTLHLTADVSDNQEDAECGYYMWKQRCPVKQENKVDVRSEVEEWILNGMLNALLVLIL</sequence>
<accession>A0ACB8YM57</accession>
<keyword evidence="2" id="KW-1185">Reference proteome</keyword>
<evidence type="ECO:0000313" key="1">
    <source>
        <dbReference type="EMBL" id="KAI3686352.1"/>
    </source>
</evidence>
<evidence type="ECO:0000313" key="2">
    <source>
        <dbReference type="Proteomes" id="UP001056120"/>
    </source>
</evidence>